<evidence type="ECO:0000256" key="1">
    <source>
        <dbReference type="SAM" id="Coils"/>
    </source>
</evidence>
<keyword evidence="1" id="KW-0175">Coiled coil</keyword>
<dbReference type="Proteomes" id="UP000887572">
    <property type="component" value="Unplaced"/>
</dbReference>
<organism evidence="3 4">
    <name type="scientific">Globodera rostochiensis</name>
    <name type="common">Golden nematode worm</name>
    <name type="synonym">Heterodera rostochiensis</name>
    <dbReference type="NCBI Taxonomy" id="31243"/>
    <lineage>
        <taxon>Eukaryota</taxon>
        <taxon>Metazoa</taxon>
        <taxon>Ecdysozoa</taxon>
        <taxon>Nematoda</taxon>
        <taxon>Chromadorea</taxon>
        <taxon>Rhabditida</taxon>
        <taxon>Tylenchina</taxon>
        <taxon>Tylenchomorpha</taxon>
        <taxon>Tylenchoidea</taxon>
        <taxon>Heteroderidae</taxon>
        <taxon>Heteroderinae</taxon>
        <taxon>Globodera</taxon>
    </lineage>
</organism>
<evidence type="ECO:0000313" key="4">
    <source>
        <dbReference type="WBParaSite" id="Gr19_v10_g2141.t1"/>
    </source>
</evidence>
<feature type="compositionally biased region" description="Polar residues" evidence="2">
    <location>
        <begin position="169"/>
        <end position="193"/>
    </location>
</feature>
<evidence type="ECO:0000313" key="3">
    <source>
        <dbReference type="Proteomes" id="UP000887572"/>
    </source>
</evidence>
<name>A0A914HL45_GLORO</name>
<evidence type="ECO:0000256" key="2">
    <source>
        <dbReference type="SAM" id="MobiDB-lite"/>
    </source>
</evidence>
<feature type="compositionally biased region" description="Polar residues" evidence="2">
    <location>
        <begin position="32"/>
        <end position="55"/>
    </location>
</feature>
<protein>
    <submittedName>
        <fullName evidence="4">J domain-containing protein</fullName>
    </submittedName>
</protein>
<feature type="region of interest" description="Disordered" evidence="2">
    <location>
        <begin position="32"/>
        <end position="93"/>
    </location>
</feature>
<dbReference type="AlphaFoldDB" id="A0A914HL45"/>
<feature type="coiled-coil region" evidence="1">
    <location>
        <begin position="416"/>
        <end position="446"/>
    </location>
</feature>
<keyword evidence="3" id="KW-1185">Reference proteome</keyword>
<feature type="compositionally biased region" description="Low complexity" evidence="2">
    <location>
        <begin position="78"/>
        <end position="91"/>
    </location>
</feature>
<feature type="compositionally biased region" description="Low complexity" evidence="2">
    <location>
        <begin position="196"/>
        <end position="208"/>
    </location>
</feature>
<feature type="region of interest" description="Disordered" evidence="2">
    <location>
        <begin position="169"/>
        <end position="259"/>
    </location>
</feature>
<proteinExistence type="predicted"/>
<accession>A0A914HL45</accession>
<reference evidence="4" key="1">
    <citation type="submission" date="2022-11" db="UniProtKB">
        <authorList>
            <consortium name="WormBaseParasite"/>
        </authorList>
    </citation>
    <scope>IDENTIFICATION</scope>
</reference>
<dbReference type="WBParaSite" id="Gr19_v10_g2141.t1">
    <property type="protein sequence ID" value="Gr19_v10_g2141.t1"/>
    <property type="gene ID" value="Gr19_v10_g2141"/>
</dbReference>
<sequence>MKGLATKAFQLVDELFNLHVKKRNNLDRTRSYQSSFERNVSGLNKTDSARSNQYTHGLYRNDSTRSSTSTYGLYRNDSTPSSTSMHGSSRSKTCKKKDEQLTKICKFFNCPDDEAKWGKYLKDARNSTHPDKYKEQEMKDLATKAFQLVDELFNLHVKKRNNLDRTRSYQSSFERNVSGLNKTDSARSNQSTHGLYRNNSTRSSTSSYGLDRSGSTRSSKSMHGSSWSTKINPTTQPSDNVGLNRSRSNAVRSNPPMNNIVNERRASNAMKANEFKKILRLQQTLLSDETNYEENLKLIESFIKKNYLKEKKTSMLNDLNLMNKEIIFARNVFKKQKYKNAFTKIINKAEDLKSNKLEQLIRPLKKKIQKLLETIHKDIKRNKLTEEEIKFITDIKTNKLTEEEIKFITVNKVREIEEMLNHCNQAENARNKKNIELEKETRLESEISQEKITKKIYHFILKSRKASELKKKQQIWHKVTGRIPPTCTTRRYCSRSSNNLP</sequence>
<feature type="compositionally biased region" description="Polar residues" evidence="2">
    <location>
        <begin position="213"/>
        <end position="259"/>
    </location>
</feature>